<dbReference type="Proteomes" id="UP001201449">
    <property type="component" value="Unassembled WGS sequence"/>
</dbReference>
<dbReference type="EMBL" id="JAKEVZ010000005">
    <property type="protein sequence ID" value="MCF1750985.1"/>
    <property type="molecule type" value="Genomic_DNA"/>
</dbReference>
<proteinExistence type="predicted"/>
<gene>
    <name evidence="1" type="ORF">L0U89_07865</name>
</gene>
<protein>
    <recommendedName>
        <fullName evidence="3">Carbohydrate binding domain-containing protein</fullName>
    </recommendedName>
</protein>
<dbReference type="RefSeq" id="WP_234861035.1">
    <property type="nucleotide sequence ID" value="NZ_JAKEVZ010000005.1"/>
</dbReference>
<evidence type="ECO:0000313" key="2">
    <source>
        <dbReference type="Proteomes" id="UP001201449"/>
    </source>
</evidence>
<dbReference type="PROSITE" id="PS51257">
    <property type="entry name" value="PROKAR_LIPOPROTEIN"/>
    <property type="match status" value="1"/>
</dbReference>
<accession>A0ABS9BSF8</accession>
<comment type="caution">
    <text evidence="1">The sequence shown here is derived from an EMBL/GenBank/DDBJ whole genome shotgun (WGS) entry which is preliminary data.</text>
</comment>
<name>A0ABS9BSF8_9BACT</name>
<reference evidence="1 2" key="1">
    <citation type="submission" date="2022-01" db="EMBL/GenBank/DDBJ databases">
        <title>Mariniradius saccharolyticus sp. nov., isolated from sediment of a river.</title>
        <authorList>
            <person name="Liu H."/>
        </authorList>
    </citation>
    <scope>NUCLEOTIDE SEQUENCE [LARGE SCALE GENOMIC DNA]</scope>
    <source>
        <strain evidence="1 2">RY-2</strain>
    </source>
</reference>
<dbReference type="Gene3D" id="2.60.120.260">
    <property type="entry name" value="Galactose-binding domain-like"/>
    <property type="match status" value="1"/>
</dbReference>
<keyword evidence="2" id="KW-1185">Reference proteome</keyword>
<sequence length="193" mass="21695">MRRTLFIIFLSLLGCNQLDDQVPAGTQLLRNSDISSPNSPQPWVSVTSPGFLLGMSRDEFRSASASLFIESRDSTNIDPTTWRQTINSPLPREGQKLTLRAYLKGEEIKRFAPGSNVFISLRAFPVEDSNGNTAGRYITSQERIIVDSTFTWRPIELVLNNMPPEVEYLVVYLAMAPRTSGKVYFDDITLTVD</sequence>
<evidence type="ECO:0008006" key="3">
    <source>
        <dbReference type="Google" id="ProtNLM"/>
    </source>
</evidence>
<evidence type="ECO:0000313" key="1">
    <source>
        <dbReference type="EMBL" id="MCF1750985.1"/>
    </source>
</evidence>
<organism evidence="1 2">
    <name type="scientific">Mariniradius sediminis</name>
    <dbReference type="NCBI Taxonomy" id="2909237"/>
    <lineage>
        <taxon>Bacteria</taxon>
        <taxon>Pseudomonadati</taxon>
        <taxon>Bacteroidota</taxon>
        <taxon>Cytophagia</taxon>
        <taxon>Cytophagales</taxon>
        <taxon>Cyclobacteriaceae</taxon>
        <taxon>Mariniradius</taxon>
    </lineage>
</organism>